<evidence type="ECO:0000313" key="10">
    <source>
        <dbReference type="Proteomes" id="UP000672032"/>
    </source>
</evidence>
<dbReference type="InterPro" id="IPR047146">
    <property type="entry name" value="Cyt_P450_E_CYP52_fungi"/>
</dbReference>
<proteinExistence type="inferred from homology"/>
<dbReference type="PANTHER" id="PTHR24287:SF1">
    <property type="entry name" value="P450, PUTATIVE (EUROFUNG)-RELATED"/>
    <property type="match status" value="1"/>
</dbReference>
<organism evidence="9 10">
    <name type="scientific">Monilinia vaccinii-corymbosi</name>
    <dbReference type="NCBI Taxonomy" id="61207"/>
    <lineage>
        <taxon>Eukaryota</taxon>
        <taxon>Fungi</taxon>
        <taxon>Dikarya</taxon>
        <taxon>Ascomycota</taxon>
        <taxon>Pezizomycotina</taxon>
        <taxon>Leotiomycetes</taxon>
        <taxon>Helotiales</taxon>
        <taxon>Sclerotiniaceae</taxon>
        <taxon>Monilinia</taxon>
    </lineage>
</organism>
<protein>
    <submittedName>
        <fullName evidence="9">Uncharacterized protein</fullName>
    </submittedName>
</protein>
<evidence type="ECO:0000256" key="6">
    <source>
        <dbReference type="ARBA" id="ARBA00023004"/>
    </source>
</evidence>
<keyword evidence="6" id="KW-0408">Iron</keyword>
<evidence type="ECO:0000256" key="4">
    <source>
        <dbReference type="ARBA" id="ARBA00022723"/>
    </source>
</evidence>
<dbReference type="OrthoDB" id="1470350at2759"/>
<keyword evidence="7" id="KW-0503">Monooxygenase</keyword>
<feature type="region of interest" description="Disordered" evidence="8">
    <location>
        <begin position="166"/>
        <end position="194"/>
    </location>
</feature>
<evidence type="ECO:0000256" key="7">
    <source>
        <dbReference type="ARBA" id="ARBA00023033"/>
    </source>
</evidence>
<evidence type="ECO:0000256" key="8">
    <source>
        <dbReference type="SAM" id="MobiDB-lite"/>
    </source>
</evidence>
<keyword evidence="3" id="KW-0349">Heme</keyword>
<sequence length="194" mass="21530">MLIIDNNSNPISPAIKTSNLDAADRHLRIIFRALPQKTSESVDLLPLLLPFTVVVSTEFLFGKAAVHSQTAALQSIDSGATKELLAEGKFVKDTVLPLRFSKFWWLARSRKFLDAYQIFKDYSANFVQSALNPSSRPSSLSSSLVYEKGINESAKKQKYGLLNALTEQTGDPTEPRDQMLLISSSRAATQQQHD</sequence>
<name>A0A8A3PHL6_9HELO</name>
<evidence type="ECO:0000256" key="2">
    <source>
        <dbReference type="ARBA" id="ARBA00010617"/>
    </source>
</evidence>
<comment type="cofactor">
    <cofactor evidence="1">
        <name>heme</name>
        <dbReference type="ChEBI" id="CHEBI:30413"/>
    </cofactor>
</comment>
<keyword evidence="10" id="KW-1185">Reference proteome</keyword>
<dbReference type="GO" id="GO:0046872">
    <property type="term" value="F:metal ion binding"/>
    <property type="evidence" value="ECO:0007669"/>
    <property type="project" value="UniProtKB-KW"/>
</dbReference>
<dbReference type="AlphaFoldDB" id="A0A8A3PHL6"/>
<evidence type="ECO:0000256" key="1">
    <source>
        <dbReference type="ARBA" id="ARBA00001971"/>
    </source>
</evidence>
<feature type="compositionally biased region" description="Polar residues" evidence="8">
    <location>
        <begin position="181"/>
        <end position="194"/>
    </location>
</feature>
<dbReference type="PANTHER" id="PTHR24287">
    <property type="entry name" value="P450, PUTATIVE (EUROFUNG)-RELATED"/>
    <property type="match status" value="1"/>
</dbReference>
<dbReference type="GO" id="GO:0004497">
    <property type="term" value="F:monooxygenase activity"/>
    <property type="evidence" value="ECO:0007669"/>
    <property type="project" value="UniProtKB-KW"/>
</dbReference>
<evidence type="ECO:0000256" key="3">
    <source>
        <dbReference type="ARBA" id="ARBA00022617"/>
    </source>
</evidence>
<reference evidence="9" key="1">
    <citation type="submission" date="2020-10" db="EMBL/GenBank/DDBJ databases">
        <title>Genome Sequence of Monilinia vaccinii-corymbosi Sheds Light on Mummy Berry Disease Infection of Blueberry and Mating Type.</title>
        <authorList>
            <person name="Yow A.G."/>
            <person name="Zhang Y."/>
            <person name="Bansal K."/>
            <person name="Eacker S.M."/>
            <person name="Sullivan S."/>
            <person name="Liachko I."/>
            <person name="Cubeta M.A."/>
            <person name="Rollins J.A."/>
            <person name="Ashrafi H."/>
        </authorList>
    </citation>
    <scope>NUCLEOTIDE SEQUENCE</scope>
    <source>
        <strain evidence="9">RL-1</strain>
    </source>
</reference>
<evidence type="ECO:0000313" key="9">
    <source>
        <dbReference type="EMBL" id="QSZ34481.1"/>
    </source>
</evidence>
<dbReference type="EMBL" id="CP063408">
    <property type="protein sequence ID" value="QSZ34481.1"/>
    <property type="molecule type" value="Genomic_DNA"/>
</dbReference>
<comment type="similarity">
    <text evidence="2">Belongs to the cytochrome P450 family.</text>
</comment>
<gene>
    <name evidence="9" type="ORF">DSL72_006075</name>
</gene>
<evidence type="ECO:0000256" key="5">
    <source>
        <dbReference type="ARBA" id="ARBA00023002"/>
    </source>
</evidence>
<dbReference type="Proteomes" id="UP000672032">
    <property type="component" value="Chromosome 4"/>
</dbReference>
<keyword evidence="4" id="KW-0479">Metal-binding</keyword>
<accession>A0A8A3PHL6</accession>
<keyword evidence="5" id="KW-0560">Oxidoreductase</keyword>